<gene>
    <name evidence="1" type="ORF">CTRU02_212693</name>
</gene>
<dbReference type="Proteomes" id="UP000805649">
    <property type="component" value="Unassembled WGS sequence"/>
</dbReference>
<evidence type="ECO:0000313" key="1">
    <source>
        <dbReference type="EMBL" id="KAL0931740.1"/>
    </source>
</evidence>
<name>A0ACC3YIL7_COLTU</name>
<keyword evidence="2" id="KW-1185">Reference proteome</keyword>
<dbReference type="EMBL" id="VUJX02000009">
    <property type="protein sequence ID" value="KAL0931740.1"/>
    <property type="molecule type" value="Genomic_DNA"/>
</dbReference>
<reference evidence="1 2" key="1">
    <citation type="journal article" date="2020" name="Phytopathology">
        <title>Genome Sequence Resources of Colletotrichum truncatum, C. plurivorum, C. musicola, and C. sojae: Four Species Pathogenic to Soybean (Glycine max).</title>
        <authorList>
            <person name="Rogerio F."/>
            <person name="Boufleur T.R."/>
            <person name="Ciampi-Guillardi M."/>
            <person name="Sukno S.A."/>
            <person name="Thon M.R."/>
            <person name="Massola Junior N.S."/>
            <person name="Baroncelli R."/>
        </authorList>
    </citation>
    <scope>NUCLEOTIDE SEQUENCE [LARGE SCALE GENOMIC DNA]</scope>
    <source>
        <strain evidence="1 2">CMES1059</strain>
    </source>
</reference>
<sequence>MPLHSSTPRTCADFAFLTISSFFTTVPTASQKSALKYSASGDIFSENLFKAVQADPERQPLCLSPVNKPDQTPSLNSLGANHDIVGHEIPMSDNPRQSLNPLQFPRHSPRNSSKLSRQPLHHNLQPPPQAPADFAPDNSLPVPSPFPRLRKHFRQIPHNLHPPLRHIEGTYLPQIRQRNTVNPLNSIPTQLSLPAIGHLQPCQHPQILDFGNNTERKQNLPRLRADADVNTMPPRPKLHQPPILASFPAAGLINTSGTATALPLHFASRIPPSRVRGSGEEQERVRTVSLKRRRDDFMPGEPCDCEFVRAGDGGATQAAS</sequence>
<organism evidence="1 2">
    <name type="scientific">Colletotrichum truncatum</name>
    <name type="common">Anthracnose fungus</name>
    <name type="synonym">Colletotrichum capsici</name>
    <dbReference type="NCBI Taxonomy" id="5467"/>
    <lineage>
        <taxon>Eukaryota</taxon>
        <taxon>Fungi</taxon>
        <taxon>Dikarya</taxon>
        <taxon>Ascomycota</taxon>
        <taxon>Pezizomycotina</taxon>
        <taxon>Sordariomycetes</taxon>
        <taxon>Hypocreomycetidae</taxon>
        <taxon>Glomerellales</taxon>
        <taxon>Glomerellaceae</taxon>
        <taxon>Colletotrichum</taxon>
        <taxon>Colletotrichum truncatum species complex</taxon>
    </lineage>
</organism>
<accession>A0ACC3YIL7</accession>
<evidence type="ECO:0000313" key="2">
    <source>
        <dbReference type="Proteomes" id="UP000805649"/>
    </source>
</evidence>
<proteinExistence type="predicted"/>
<protein>
    <submittedName>
        <fullName evidence="1">Uncharacterized protein</fullName>
    </submittedName>
</protein>
<comment type="caution">
    <text evidence="1">The sequence shown here is derived from an EMBL/GenBank/DDBJ whole genome shotgun (WGS) entry which is preliminary data.</text>
</comment>